<keyword evidence="2 7" id="KW-0853">WD repeat</keyword>
<gene>
    <name evidence="9" type="ORF">MONBRDRAFT_10098</name>
</gene>
<dbReference type="GO" id="GO:0031145">
    <property type="term" value="P:anaphase-promoting complex-dependent catabolic process"/>
    <property type="evidence" value="ECO:0000318"/>
    <property type="project" value="GO_Central"/>
</dbReference>
<evidence type="ECO:0000259" key="8">
    <source>
        <dbReference type="Pfam" id="PF24807"/>
    </source>
</evidence>
<evidence type="ECO:0000256" key="1">
    <source>
        <dbReference type="ARBA" id="ARBA00006445"/>
    </source>
</evidence>
<keyword evidence="6" id="KW-0131">Cell cycle</keyword>
<dbReference type="GeneID" id="5893198"/>
<dbReference type="InterPro" id="IPR056150">
    <property type="entry name" value="WD40_CDC20-Fz"/>
</dbReference>
<dbReference type="InterPro" id="IPR015943">
    <property type="entry name" value="WD40/YVTN_repeat-like_dom_sf"/>
</dbReference>
<comment type="similarity">
    <text evidence="1">Belongs to the WD repeat CDC20/Fizzy family.</text>
</comment>
<dbReference type="CDD" id="cd00200">
    <property type="entry name" value="WD40"/>
    <property type="match status" value="1"/>
</dbReference>
<dbReference type="RefSeq" id="XP_001747841.1">
    <property type="nucleotide sequence ID" value="XM_001747789.1"/>
</dbReference>
<evidence type="ECO:0000256" key="3">
    <source>
        <dbReference type="ARBA" id="ARBA00022618"/>
    </source>
</evidence>
<dbReference type="Proteomes" id="UP000001357">
    <property type="component" value="Unassembled WGS sequence"/>
</dbReference>
<name>A9V578_MONBE</name>
<dbReference type="GO" id="GO:0010997">
    <property type="term" value="F:anaphase-promoting complex binding"/>
    <property type="evidence" value="ECO:0000318"/>
    <property type="project" value="GO_Central"/>
</dbReference>
<dbReference type="Pfam" id="PF24807">
    <property type="entry name" value="WD40_CDC20-Fz"/>
    <property type="match status" value="1"/>
</dbReference>
<proteinExistence type="inferred from homology"/>
<dbReference type="PROSITE" id="PS50294">
    <property type="entry name" value="WD_REPEATS_REGION"/>
    <property type="match status" value="2"/>
</dbReference>
<feature type="domain" description="CDC20/Fizzy WD40" evidence="8">
    <location>
        <begin position="141"/>
        <end position="430"/>
    </location>
</feature>
<dbReference type="InterPro" id="IPR033010">
    <property type="entry name" value="Cdc20/Fizzy"/>
</dbReference>
<dbReference type="InterPro" id="IPR001680">
    <property type="entry name" value="WD40_rpt"/>
</dbReference>
<feature type="repeat" description="WD" evidence="7">
    <location>
        <begin position="187"/>
        <end position="228"/>
    </location>
</feature>
<dbReference type="eggNOG" id="KOG0305">
    <property type="taxonomic scope" value="Eukaryota"/>
</dbReference>
<keyword evidence="5" id="KW-0498">Mitosis</keyword>
<feature type="repeat" description="WD" evidence="7">
    <location>
        <begin position="270"/>
        <end position="302"/>
    </location>
</feature>
<dbReference type="GO" id="GO:0051301">
    <property type="term" value="P:cell division"/>
    <property type="evidence" value="ECO:0007669"/>
    <property type="project" value="UniProtKB-KW"/>
</dbReference>
<dbReference type="AlphaFoldDB" id="A9V578"/>
<dbReference type="SMART" id="SM00320">
    <property type="entry name" value="WD40"/>
    <property type="match status" value="7"/>
</dbReference>
<feature type="repeat" description="WD" evidence="7">
    <location>
        <begin position="399"/>
        <end position="431"/>
    </location>
</feature>
<keyword evidence="4" id="KW-0677">Repeat</keyword>
<dbReference type="PANTHER" id="PTHR19918">
    <property type="entry name" value="CELL DIVISION CYCLE 20 CDC20 FIZZY -RELATED"/>
    <property type="match status" value="1"/>
</dbReference>
<dbReference type="STRING" id="81824.A9V578"/>
<dbReference type="PROSITE" id="PS50082">
    <property type="entry name" value="WD_REPEATS_2"/>
    <property type="match status" value="3"/>
</dbReference>
<dbReference type="FunCoup" id="A9V578">
    <property type="interactions" value="875"/>
</dbReference>
<dbReference type="EMBL" id="CH991560">
    <property type="protein sequence ID" value="EDQ87228.1"/>
    <property type="molecule type" value="Genomic_DNA"/>
</dbReference>
<sequence>MASYFDNVDSTFGASVDGKTMPRWQRKALDSNSNTGRLQTPKKEAVDRFIPNRASMDIEAAHYKLTHSENVPSPSKEHYAKAIESTLMGEANSKILAFKQKAPQPSEGHKNDLRVLYTQNRGAQRVRKASRAIPQNPERILDAPEMRPDFYLNILDWSSQNQIAVALNNSVYIWDAASGNTFELCHTEQAGDYISSVSWAGDGAHLAVGTSDSLVQIYDVTSQRKVRTMTGHSGRVAAMDWNGHILSTGSASGLIMNSDVRVANHCVSALEGHSQEVCGLKWSPDGKLLASGGNDNLVNIWSANGELRHTLTDHQAAVKALAWCPWQSNLLASGGGTADRHIRFWNTSSGNCVNSIDTQSQVCSLLWSAEHHEIISGHGFSKNQLSIWKYPSLAQVTELTDHTERVLGMAMSPDGQTVASIAADETIRFWKCFAADASNKKQKVMPTSSRLGAMIR</sequence>
<dbReference type="Gene3D" id="2.130.10.10">
    <property type="entry name" value="YVTN repeat-like/Quinoprotein amine dehydrogenase"/>
    <property type="match status" value="1"/>
</dbReference>
<dbReference type="GO" id="GO:1990757">
    <property type="term" value="F:ubiquitin ligase activator activity"/>
    <property type="evidence" value="ECO:0000318"/>
    <property type="project" value="GO_Central"/>
</dbReference>
<dbReference type="InterPro" id="IPR036322">
    <property type="entry name" value="WD40_repeat_dom_sf"/>
</dbReference>
<dbReference type="PANTHER" id="PTHR19918:SF8">
    <property type="entry name" value="FI02843P"/>
    <property type="match status" value="1"/>
</dbReference>
<reference evidence="9 10" key="1">
    <citation type="journal article" date="2008" name="Nature">
        <title>The genome of the choanoflagellate Monosiga brevicollis and the origin of metazoans.</title>
        <authorList>
            <consortium name="JGI Sequencing"/>
            <person name="King N."/>
            <person name="Westbrook M.J."/>
            <person name="Young S.L."/>
            <person name="Kuo A."/>
            <person name="Abedin M."/>
            <person name="Chapman J."/>
            <person name="Fairclough S."/>
            <person name="Hellsten U."/>
            <person name="Isogai Y."/>
            <person name="Letunic I."/>
            <person name="Marr M."/>
            <person name="Pincus D."/>
            <person name="Putnam N."/>
            <person name="Rokas A."/>
            <person name="Wright K.J."/>
            <person name="Zuzow R."/>
            <person name="Dirks W."/>
            <person name="Good M."/>
            <person name="Goodstein D."/>
            <person name="Lemons D."/>
            <person name="Li W."/>
            <person name="Lyons J.B."/>
            <person name="Morris A."/>
            <person name="Nichols S."/>
            <person name="Richter D.J."/>
            <person name="Salamov A."/>
            <person name="Bork P."/>
            <person name="Lim W.A."/>
            <person name="Manning G."/>
            <person name="Miller W.T."/>
            <person name="McGinnis W."/>
            <person name="Shapiro H."/>
            <person name="Tjian R."/>
            <person name="Grigoriev I.V."/>
            <person name="Rokhsar D."/>
        </authorList>
    </citation>
    <scope>NUCLEOTIDE SEQUENCE [LARGE SCALE GENOMIC DNA]</scope>
    <source>
        <strain evidence="10">MX1 / ATCC 50154</strain>
    </source>
</reference>
<dbReference type="GO" id="GO:0005680">
    <property type="term" value="C:anaphase-promoting complex"/>
    <property type="evidence" value="ECO:0000318"/>
    <property type="project" value="GO_Central"/>
</dbReference>
<protein>
    <recommendedName>
        <fullName evidence="8">CDC20/Fizzy WD40 domain-containing protein</fullName>
    </recommendedName>
</protein>
<dbReference type="GO" id="GO:1905786">
    <property type="term" value="P:positive regulation of anaphase-promoting complex-dependent catabolic process"/>
    <property type="evidence" value="ECO:0000318"/>
    <property type="project" value="GO_Central"/>
</dbReference>
<accession>A9V578</accession>
<evidence type="ECO:0000256" key="7">
    <source>
        <dbReference type="PROSITE-ProRule" id="PRU00221"/>
    </source>
</evidence>
<dbReference type="SUPFAM" id="SSF50978">
    <property type="entry name" value="WD40 repeat-like"/>
    <property type="match status" value="1"/>
</dbReference>
<evidence type="ECO:0000256" key="4">
    <source>
        <dbReference type="ARBA" id="ARBA00022737"/>
    </source>
</evidence>
<evidence type="ECO:0000313" key="9">
    <source>
        <dbReference type="EMBL" id="EDQ87228.1"/>
    </source>
</evidence>
<keyword evidence="10" id="KW-1185">Reference proteome</keyword>
<dbReference type="OMA" id="CSGACLN"/>
<evidence type="ECO:0000256" key="5">
    <source>
        <dbReference type="ARBA" id="ARBA00022776"/>
    </source>
</evidence>
<evidence type="ECO:0000313" key="10">
    <source>
        <dbReference type="Proteomes" id="UP000001357"/>
    </source>
</evidence>
<evidence type="ECO:0000256" key="6">
    <source>
        <dbReference type="ARBA" id="ARBA00023306"/>
    </source>
</evidence>
<dbReference type="KEGG" id="mbr:MONBRDRAFT_10098"/>
<keyword evidence="3" id="KW-0132">Cell division</keyword>
<dbReference type="InParanoid" id="A9V578"/>
<evidence type="ECO:0000256" key="2">
    <source>
        <dbReference type="ARBA" id="ARBA00022574"/>
    </source>
</evidence>
<organism evidence="9 10">
    <name type="scientific">Monosiga brevicollis</name>
    <name type="common">Choanoflagellate</name>
    <dbReference type="NCBI Taxonomy" id="81824"/>
    <lineage>
        <taxon>Eukaryota</taxon>
        <taxon>Choanoflagellata</taxon>
        <taxon>Craspedida</taxon>
        <taxon>Salpingoecidae</taxon>
        <taxon>Monosiga</taxon>
    </lineage>
</organism>